<protein>
    <submittedName>
        <fullName evidence="3">Dehydrogenase</fullName>
    </submittedName>
</protein>
<dbReference type="SUPFAM" id="SSF51735">
    <property type="entry name" value="NAD(P)-binding Rossmann-fold domains"/>
    <property type="match status" value="1"/>
</dbReference>
<dbReference type="EMBL" id="BMHP01000002">
    <property type="protein sequence ID" value="GGD72908.1"/>
    <property type="molecule type" value="Genomic_DNA"/>
</dbReference>
<dbReference type="GO" id="GO:0000166">
    <property type="term" value="F:nucleotide binding"/>
    <property type="evidence" value="ECO:0007669"/>
    <property type="project" value="InterPro"/>
</dbReference>
<evidence type="ECO:0000313" key="4">
    <source>
        <dbReference type="Proteomes" id="UP000612456"/>
    </source>
</evidence>
<dbReference type="Gene3D" id="3.40.50.720">
    <property type="entry name" value="NAD(P)-binding Rossmann-like Domain"/>
    <property type="match status" value="1"/>
</dbReference>
<gene>
    <name evidence="3" type="ORF">GCM10010911_33450</name>
</gene>
<dbReference type="AlphaFoldDB" id="A0A916Z2H6"/>
<dbReference type="RefSeq" id="WP_188993054.1">
    <property type="nucleotide sequence ID" value="NZ_BMHP01000002.1"/>
</dbReference>
<dbReference type="InterPro" id="IPR055170">
    <property type="entry name" value="GFO_IDH_MocA-like_dom"/>
</dbReference>
<dbReference type="Gene3D" id="3.30.360.10">
    <property type="entry name" value="Dihydrodipicolinate Reductase, domain 2"/>
    <property type="match status" value="1"/>
</dbReference>
<keyword evidence="4" id="KW-1185">Reference proteome</keyword>
<reference evidence="3" key="2">
    <citation type="submission" date="2020-09" db="EMBL/GenBank/DDBJ databases">
        <authorList>
            <person name="Sun Q."/>
            <person name="Zhou Y."/>
        </authorList>
    </citation>
    <scope>NUCLEOTIDE SEQUENCE</scope>
    <source>
        <strain evidence="3">CGMCC 1.15178</strain>
    </source>
</reference>
<evidence type="ECO:0000313" key="3">
    <source>
        <dbReference type="EMBL" id="GGD72908.1"/>
    </source>
</evidence>
<dbReference type="Pfam" id="PF22725">
    <property type="entry name" value="GFO_IDH_MocA_C3"/>
    <property type="match status" value="1"/>
</dbReference>
<dbReference type="InterPro" id="IPR036291">
    <property type="entry name" value="NAD(P)-bd_dom_sf"/>
</dbReference>
<reference evidence="3" key="1">
    <citation type="journal article" date="2014" name="Int. J. Syst. Evol. Microbiol.">
        <title>Complete genome sequence of Corynebacterium casei LMG S-19264T (=DSM 44701T), isolated from a smear-ripened cheese.</title>
        <authorList>
            <consortium name="US DOE Joint Genome Institute (JGI-PGF)"/>
            <person name="Walter F."/>
            <person name="Albersmeier A."/>
            <person name="Kalinowski J."/>
            <person name="Ruckert C."/>
        </authorList>
    </citation>
    <scope>NUCLEOTIDE SEQUENCE</scope>
    <source>
        <strain evidence="3">CGMCC 1.15178</strain>
    </source>
</reference>
<feature type="domain" description="GFO/IDH/MocA-like oxidoreductase" evidence="2">
    <location>
        <begin position="130"/>
        <end position="253"/>
    </location>
</feature>
<dbReference type="InterPro" id="IPR051450">
    <property type="entry name" value="Gfo/Idh/MocA_Oxidoreductases"/>
</dbReference>
<dbReference type="SUPFAM" id="SSF55347">
    <property type="entry name" value="Glyceraldehyde-3-phosphate dehydrogenase-like, C-terminal domain"/>
    <property type="match status" value="1"/>
</dbReference>
<dbReference type="Pfam" id="PF01408">
    <property type="entry name" value="GFO_IDH_MocA"/>
    <property type="match status" value="1"/>
</dbReference>
<name>A0A916Z2H6_9BACL</name>
<organism evidence="3 4">
    <name type="scientific">Paenibacillus nasutitermitis</name>
    <dbReference type="NCBI Taxonomy" id="1652958"/>
    <lineage>
        <taxon>Bacteria</taxon>
        <taxon>Bacillati</taxon>
        <taxon>Bacillota</taxon>
        <taxon>Bacilli</taxon>
        <taxon>Bacillales</taxon>
        <taxon>Paenibacillaceae</taxon>
        <taxon>Paenibacillus</taxon>
    </lineage>
</organism>
<evidence type="ECO:0000259" key="1">
    <source>
        <dbReference type="Pfam" id="PF01408"/>
    </source>
</evidence>
<evidence type="ECO:0000259" key="2">
    <source>
        <dbReference type="Pfam" id="PF22725"/>
    </source>
</evidence>
<dbReference type="Proteomes" id="UP000612456">
    <property type="component" value="Unassembled WGS sequence"/>
</dbReference>
<accession>A0A916Z2H6</accession>
<proteinExistence type="predicted"/>
<dbReference type="InterPro" id="IPR000683">
    <property type="entry name" value="Gfo/Idh/MocA-like_OxRdtase_N"/>
</dbReference>
<dbReference type="PANTHER" id="PTHR43377">
    <property type="entry name" value="BILIVERDIN REDUCTASE A"/>
    <property type="match status" value="1"/>
</dbReference>
<sequence length="331" mass="35699">MDIVNIGIVGFAHPHVHGYLSVLLDRNDVRVLGGWDEDAHRAATVLGPLGLTVYDTLDALLSSAIDAVVVCSENVRHAELTIAAARSGKHVLCEKPLGTSMKDMNDMVRACREAGVQLMTAFPCRYFPAVREAKLTVERGEIGTVLAIKGTNRGTMPGDWFVEPSLSGGGAVMDHTVHVMDLMRWILEDEPDVVYAEVGRLFHDDLAVEDAGLIHATFRGGQKTVLDTSWSRGKSFPMRGDVTMEIIGTSGMISVDVFAQKNELFRDESTRAEWSYWGDNANEDLIGDFIQSLRSGTPAPITGEDGLAATAVALAAYESASLGVPVVLEVG</sequence>
<feature type="domain" description="Gfo/Idh/MocA-like oxidoreductase N-terminal" evidence="1">
    <location>
        <begin position="5"/>
        <end position="121"/>
    </location>
</feature>
<dbReference type="PANTHER" id="PTHR43377:SF1">
    <property type="entry name" value="BILIVERDIN REDUCTASE A"/>
    <property type="match status" value="1"/>
</dbReference>
<comment type="caution">
    <text evidence="3">The sequence shown here is derived from an EMBL/GenBank/DDBJ whole genome shotgun (WGS) entry which is preliminary data.</text>
</comment>